<keyword evidence="1" id="KW-0472">Membrane</keyword>
<evidence type="ECO:0000313" key="2">
    <source>
        <dbReference type="EMBL" id="PPQ78924.1"/>
    </source>
</evidence>
<feature type="transmembrane region" description="Helical" evidence="1">
    <location>
        <begin position="59"/>
        <end position="79"/>
    </location>
</feature>
<proteinExistence type="predicted"/>
<feature type="transmembrane region" description="Helical" evidence="1">
    <location>
        <begin position="416"/>
        <end position="440"/>
    </location>
</feature>
<reference evidence="2 3" key="1">
    <citation type="journal article" date="2018" name="Evol. Lett.">
        <title>Horizontal gene cluster transfer increased hallucinogenic mushroom diversity.</title>
        <authorList>
            <person name="Reynolds H.T."/>
            <person name="Vijayakumar V."/>
            <person name="Gluck-Thaler E."/>
            <person name="Korotkin H.B."/>
            <person name="Matheny P.B."/>
            <person name="Slot J.C."/>
        </authorList>
    </citation>
    <scope>NUCLEOTIDE SEQUENCE [LARGE SCALE GENOMIC DNA]</scope>
    <source>
        <strain evidence="2 3">2631</strain>
    </source>
</reference>
<evidence type="ECO:0000313" key="3">
    <source>
        <dbReference type="Proteomes" id="UP000283269"/>
    </source>
</evidence>
<feature type="transmembrane region" description="Helical" evidence="1">
    <location>
        <begin position="452"/>
        <end position="474"/>
    </location>
</feature>
<dbReference type="STRING" id="93625.A0A409WK65"/>
<gene>
    <name evidence="2" type="ORF">CVT25_002400</name>
</gene>
<protein>
    <submittedName>
        <fullName evidence="2">Uncharacterized protein</fullName>
    </submittedName>
</protein>
<organism evidence="2 3">
    <name type="scientific">Psilocybe cyanescens</name>
    <dbReference type="NCBI Taxonomy" id="93625"/>
    <lineage>
        <taxon>Eukaryota</taxon>
        <taxon>Fungi</taxon>
        <taxon>Dikarya</taxon>
        <taxon>Basidiomycota</taxon>
        <taxon>Agaricomycotina</taxon>
        <taxon>Agaricomycetes</taxon>
        <taxon>Agaricomycetidae</taxon>
        <taxon>Agaricales</taxon>
        <taxon>Agaricineae</taxon>
        <taxon>Strophariaceae</taxon>
        <taxon>Psilocybe</taxon>
    </lineage>
</organism>
<name>A0A409WK65_PSICY</name>
<keyword evidence="1" id="KW-0812">Transmembrane</keyword>
<keyword evidence="3" id="KW-1185">Reference proteome</keyword>
<accession>A0A409WK65</accession>
<dbReference type="AlphaFoldDB" id="A0A409WK65"/>
<evidence type="ECO:0000256" key="1">
    <source>
        <dbReference type="SAM" id="Phobius"/>
    </source>
</evidence>
<dbReference type="InParanoid" id="A0A409WK65"/>
<dbReference type="EMBL" id="NHYD01003399">
    <property type="protein sequence ID" value="PPQ78924.1"/>
    <property type="molecule type" value="Genomic_DNA"/>
</dbReference>
<dbReference type="Gene3D" id="1.20.58.340">
    <property type="entry name" value="Magnesium transport protein CorA, transmembrane region"/>
    <property type="match status" value="1"/>
</dbReference>
<keyword evidence="1" id="KW-1133">Transmembrane helix</keyword>
<dbReference type="Proteomes" id="UP000283269">
    <property type="component" value="Unassembled WGS sequence"/>
</dbReference>
<dbReference type="OrthoDB" id="2866354at2759"/>
<comment type="caution">
    <text evidence="2">The sequence shown here is derived from an EMBL/GenBank/DDBJ whole genome shotgun (WGS) entry which is preliminary data.</text>
</comment>
<sequence>MSRTIQHFSHPEIEHRAADFQSFVPDGRQHTTLLDLLEIYPDRVVWAPKLNHAQLVRHFRRVGCLSSIFSVLILIFANLRRIFLCIFIEDLNFLDQSRINGKSNPDVENTAYWMQQQFGVSPLFFDGMTSRKFTGNASFVRRRNGKCVSLDGLYRFSSGIGTPLTRVWFSHTLGKNRLSTYMIDQCPTSVKNAILSSTQHDRTPVLLRPLVIDAFLAEDCLNELGEDVLIPRGELIQYASLSNSHVLCTLALTLFVQENSKSSLYTPSQVAKVVENLHALSQLLQVIRNHLTDLHEQIQFLTKVHQRLLSFSSNFGHTTHRTLPELFGQTQEEFHLTREQDEEEDTDDSVLDSIEFMLSKTARLMRWVTNYNERTGIRIHLFFNISAQTDSKINLDIARLTSKIAVSTQRDSSSMITMAAVTMLFLPGTFVSALFSMVFFDTSDNSLTVSRQIWIFPVVTIPLTITVFVLWIFWQRHRNRVEARSLGIDVGDGKLAAVFEGSGGLERIKNAQ</sequence>